<dbReference type="EMBL" id="BAKI01000014">
    <property type="protein sequence ID" value="GAF36612.1"/>
    <property type="molecule type" value="Genomic_DNA"/>
</dbReference>
<evidence type="ECO:0000256" key="1">
    <source>
        <dbReference type="SAM" id="Phobius"/>
    </source>
</evidence>
<dbReference type="AlphaFoldDB" id="X0PHS3"/>
<reference evidence="3 5" key="2">
    <citation type="journal article" date="2015" name="Genome Announc.">
        <title>Expanding the biotechnology potential of lactobacilli through comparative genomics of 213 strains and associated genera.</title>
        <authorList>
            <person name="Sun Z."/>
            <person name="Harris H.M."/>
            <person name="McCann A."/>
            <person name="Guo C."/>
            <person name="Argimon S."/>
            <person name="Zhang W."/>
            <person name="Yang X."/>
            <person name="Jeffery I.B."/>
            <person name="Cooney J.C."/>
            <person name="Kagawa T.F."/>
            <person name="Liu W."/>
            <person name="Song Y."/>
            <person name="Salvetti E."/>
            <person name="Wrobel A."/>
            <person name="Rasinkangas P."/>
            <person name="Parkhill J."/>
            <person name="Rea M.C."/>
            <person name="O'Sullivan O."/>
            <person name="Ritari J."/>
            <person name="Douillard F.P."/>
            <person name="Paul Ross R."/>
            <person name="Yang R."/>
            <person name="Briner A.E."/>
            <person name="Felis G.E."/>
            <person name="de Vos W.M."/>
            <person name="Barrangou R."/>
            <person name="Klaenhammer T.R."/>
            <person name="Caufield P.W."/>
            <person name="Cui Y."/>
            <person name="Zhang H."/>
            <person name="O'Toole P.W."/>
        </authorList>
    </citation>
    <scope>NUCLEOTIDE SEQUENCE [LARGE SCALE GENOMIC DNA]</scope>
    <source>
        <strain evidence="3 5">DSM 18382</strain>
    </source>
</reference>
<reference evidence="2" key="1">
    <citation type="journal article" date="2014" name="Genome Announc.">
        <title>Draft Genome Sequences of Two Lactobacillus Strains, L. farraginis JCM 14108T and L. composti JCM 14202T, Isolated from Compost of Distilled Shochu Residue.</title>
        <authorList>
            <person name="Yuki M."/>
            <person name="Oshima K."/>
            <person name="Suda W."/>
            <person name="Kitahara M."/>
            <person name="Kitamura K."/>
            <person name="Iida T."/>
            <person name="Hattori M."/>
            <person name="Ohkuma M."/>
        </authorList>
    </citation>
    <scope>NUCLEOTIDE SEQUENCE [LARGE SCALE GENOMIC DNA]</scope>
    <source>
        <strain evidence="2">JCM 14108</strain>
    </source>
</reference>
<dbReference type="Proteomes" id="UP000019488">
    <property type="component" value="Unassembled WGS sequence"/>
</dbReference>
<accession>X0PHS3</accession>
<evidence type="ECO:0000313" key="4">
    <source>
        <dbReference type="Proteomes" id="UP000019488"/>
    </source>
</evidence>
<dbReference type="Pfam" id="PF16069">
    <property type="entry name" value="DUF4811"/>
    <property type="match status" value="1"/>
</dbReference>
<comment type="caution">
    <text evidence="2">The sequence shown here is derived from an EMBL/GenBank/DDBJ whole genome shotgun (WGS) entry which is preliminary data.</text>
</comment>
<keyword evidence="1" id="KW-0812">Transmembrane</keyword>
<dbReference type="PATRIC" id="fig|1423743.5.peg.1086"/>
<feature type="transmembrane region" description="Helical" evidence="1">
    <location>
        <begin position="27"/>
        <end position="45"/>
    </location>
</feature>
<evidence type="ECO:0000313" key="5">
    <source>
        <dbReference type="Proteomes" id="UP000051966"/>
    </source>
</evidence>
<keyword evidence="1" id="KW-1133">Transmembrane helix</keyword>
<dbReference type="Proteomes" id="UP000051966">
    <property type="component" value="Unassembled WGS sequence"/>
</dbReference>
<organism evidence="2 4">
    <name type="scientific">Lentilactobacillus farraginis DSM 18382 = JCM 14108</name>
    <dbReference type="NCBI Taxonomy" id="1423743"/>
    <lineage>
        <taxon>Bacteria</taxon>
        <taxon>Bacillati</taxon>
        <taxon>Bacillota</taxon>
        <taxon>Bacilli</taxon>
        <taxon>Lactobacillales</taxon>
        <taxon>Lactobacillaceae</taxon>
        <taxon>Lentilactobacillus</taxon>
    </lineage>
</organism>
<sequence length="239" mass="27118">MILVTLGICAILSFVCFVYIQNKPLSWILTILSVIGMVISTVFIVKNDTDHYGMKQETKTTYQPLYSVSPSKQMKMLLYQPIGTANKHQVYIYQKSENAKKKSHTTVNDTTNHVIKGNGVPRIETQTTRWQYQNGAAKFWFGIAGESGKLVKRVNKLYVNKDWLVLSTDQAKALQKKLKDKTYQAQLKAQGKAFVTKQMMAAMKQNPKMSKAQQAQLQKKATAEFQAQAMQKLVRSITK</sequence>
<protein>
    <recommendedName>
        <fullName evidence="6">DUF4811 domain-containing protein</fullName>
    </recommendedName>
</protein>
<dbReference type="OrthoDB" id="2249491at2"/>
<evidence type="ECO:0000313" key="3">
    <source>
        <dbReference type="EMBL" id="KRM03809.1"/>
    </source>
</evidence>
<dbReference type="EMBL" id="AZFY01000124">
    <property type="protein sequence ID" value="KRM03809.1"/>
    <property type="molecule type" value="Genomic_DNA"/>
</dbReference>
<dbReference type="STRING" id="1423743.FD41_GL001055"/>
<evidence type="ECO:0008006" key="6">
    <source>
        <dbReference type="Google" id="ProtNLM"/>
    </source>
</evidence>
<proteinExistence type="predicted"/>
<evidence type="ECO:0000313" key="2">
    <source>
        <dbReference type="EMBL" id="GAF36612.1"/>
    </source>
</evidence>
<keyword evidence="1" id="KW-0472">Membrane</keyword>
<keyword evidence="5" id="KW-1185">Reference proteome</keyword>
<dbReference type="InterPro" id="IPR032083">
    <property type="entry name" value="DUF4811"/>
</dbReference>
<name>X0PHS3_9LACO</name>
<dbReference type="eggNOG" id="ENOG5032RPZ">
    <property type="taxonomic scope" value="Bacteria"/>
</dbReference>
<dbReference type="RefSeq" id="WP_035179476.1">
    <property type="nucleotide sequence ID" value="NZ_AZFY01000124.1"/>
</dbReference>
<gene>
    <name evidence="3" type="ORF">FD41_GL001055</name>
    <name evidence="2" type="ORF">JCM14108_1586</name>
</gene>